<evidence type="ECO:0000256" key="10">
    <source>
        <dbReference type="ARBA" id="ARBA00023242"/>
    </source>
</evidence>
<dbReference type="Proteomes" id="UP000504635">
    <property type="component" value="Unplaced"/>
</dbReference>
<keyword evidence="7" id="KW-0175">Coiled coil</keyword>
<feature type="domain" description="THAP-type" evidence="14">
    <location>
        <begin position="1"/>
        <end position="81"/>
    </location>
</feature>
<evidence type="ECO:0000256" key="2">
    <source>
        <dbReference type="ARBA" id="ARBA00006177"/>
    </source>
</evidence>
<dbReference type="OrthoDB" id="6771133at2759"/>
<dbReference type="SMART" id="SM00692">
    <property type="entry name" value="DM3"/>
    <property type="match status" value="1"/>
</dbReference>
<evidence type="ECO:0000313" key="16">
    <source>
        <dbReference type="RefSeq" id="XP_030756390.1"/>
    </source>
</evidence>
<dbReference type="GeneID" id="115882462"/>
<reference evidence="16" key="1">
    <citation type="submission" date="2025-08" db="UniProtKB">
        <authorList>
            <consortium name="RefSeq"/>
        </authorList>
    </citation>
    <scope>IDENTIFICATION</scope>
    <source>
        <tissue evidence="16">Gonads</tissue>
    </source>
</reference>
<evidence type="ECO:0000256" key="6">
    <source>
        <dbReference type="ARBA" id="ARBA00023015"/>
    </source>
</evidence>
<dbReference type="AlphaFoldDB" id="A0A6J2Y037"/>
<dbReference type="PANTHER" id="PTHR46600:SF1">
    <property type="entry name" value="THAP DOMAIN-CONTAINING PROTEIN 1"/>
    <property type="match status" value="1"/>
</dbReference>
<sequence>MSKACIVCGSKYKKDTILSFHRFPKGPEIRKKWLDAIGIEDINVGPTTFVCSKHFRIVDFADNMYHWPKKMLLPHAFPQPSACYKIQKKNLGSLEKSESIEDTFKQSSGSDVESYESPSSTSTDPLVKEEYDLTIEEPTISEDIMPTVITICTEPCTSNGTYTNSFMQRDYKRDFKATPEHWKLVVEYLEKYPILLKSKFEKYFDGDRADEEVIWNELVNKLNSLGMGTRSGEKWQQTIGRWKSKIKAKAAALWLEMERSGDNPVQSPPLTDTEEKLLNLLDWKSVTEESVNMELRPFQAEERDFKTTPEHWKLVVQYLEQYPILLKSKFEKNFDRNRADQKAIWNKLVDHLNSLGMGTRSGEKWQQAIGRWKSKIKAKAAAFWLEVKRSGDNLVQSPPLTDTEEKLLRLLGWKSMTDNENTELRINIGANALATPASFKLEEPRQSYLGKGKRINLSARDEVPLKKKRKIISRKARRLVYQNRMHGQLMKKLSGIDKNLAVMAAAITDISNSIKRVVDHVTKNGNN</sequence>
<evidence type="ECO:0000256" key="7">
    <source>
        <dbReference type="ARBA" id="ARBA00023054"/>
    </source>
</evidence>
<evidence type="ECO:0000256" key="9">
    <source>
        <dbReference type="ARBA" id="ARBA00023163"/>
    </source>
</evidence>
<comment type="similarity">
    <text evidence="2">Belongs to the THAP1 family.</text>
</comment>
<dbReference type="InterPro" id="IPR038441">
    <property type="entry name" value="THAP_Znf_sf"/>
</dbReference>
<dbReference type="Gene3D" id="6.20.210.20">
    <property type="entry name" value="THAP domain"/>
    <property type="match status" value="1"/>
</dbReference>
<evidence type="ECO:0000256" key="5">
    <source>
        <dbReference type="ARBA" id="ARBA00022833"/>
    </source>
</evidence>
<keyword evidence="15" id="KW-1185">Reference proteome</keyword>
<feature type="region of interest" description="Disordered" evidence="13">
    <location>
        <begin position="102"/>
        <end position="124"/>
    </location>
</feature>
<organism evidence="15 16">
    <name type="scientific">Sitophilus oryzae</name>
    <name type="common">Rice weevil</name>
    <name type="synonym">Curculio oryzae</name>
    <dbReference type="NCBI Taxonomy" id="7048"/>
    <lineage>
        <taxon>Eukaryota</taxon>
        <taxon>Metazoa</taxon>
        <taxon>Ecdysozoa</taxon>
        <taxon>Arthropoda</taxon>
        <taxon>Hexapoda</taxon>
        <taxon>Insecta</taxon>
        <taxon>Pterygota</taxon>
        <taxon>Neoptera</taxon>
        <taxon>Endopterygota</taxon>
        <taxon>Coleoptera</taxon>
        <taxon>Polyphaga</taxon>
        <taxon>Cucujiformia</taxon>
        <taxon>Curculionidae</taxon>
        <taxon>Dryophthorinae</taxon>
        <taxon>Sitophilus</taxon>
    </lineage>
</organism>
<evidence type="ECO:0000256" key="13">
    <source>
        <dbReference type="SAM" id="MobiDB-lite"/>
    </source>
</evidence>
<dbReference type="InterPro" id="IPR006612">
    <property type="entry name" value="THAP_Znf"/>
</dbReference>
<feature type="compositionally biased region" description="Polar residues" evidence="13">
    <location>
        <begin position="105"/>
        <end position="124"/>
    </location>
</feature>
<evidence type="ECO:0000313" key="15">
    <source>
        <dbReference type="Proteomes" id="UP000504635"/>
    </source>
</evidence>
<keyword evidence="3" id="KW-0479">Metal-binding</keyword>
<dbReference type="GO" id="GO:0008270">
    <property type="term" value="F:zinc ion binding"/>
    <property type="evidence" value="ECO:0007669"/>
    <property type="project" value="UniProtKB-KW"/>
</dbReference>
<evidence type="ECO:0000256" key="3">
    <source>
        <dbReference type="ARBA" id="ARBA00022723"/>
    </source>
</evidence>
<dbReference type="PANTHER" id="PTHR46600">
    <property type="entry name" value="THAP DOMAIN-CONTAINING"/>
    <property type="match status" value="1"/>
</dbReference>
<evidence type="ECO:0000256" key="11">
    <source>
        <dbReference type="ARBA" id="ARBA00023306"/>
    </source>
</evidence>
<keyword evidence="6" id="KW-0805">Transcription regulation</keyword>
<evidence type="ECO:0000256" key="4">
    <source>
        <dbReference type="ARBA" id="ARBA00022771"/>
    </source>
</evidence>
<dbReference type="GO" id="GO:0005654">
    <property type="term" value="C:nucleoplasm"/>
    <property type="evidence" value="ECO:0007669"/>
    <property type="project" value="UniProtKB-SubCell"/>
</dbReference>
<dbReference type="GO" id="GO:0043565">
    <property type="term" value="F:sequence-specific DNA binding"/>
    <property type="evidence" value="ECO:0007669"/>
    <property type="project" value="InterPro"/>
</dbReference>
<dbReference type="PROSITE" id="PS50950">
    <property type="entry name" value="ZF_THAP"/>
    <property type="match status" value="1"/>
</dbReference>
<keyword evidence="8 12" id="KW-0238">DNA-binding</keyword>
<keyword evidence="11" id="KW-0131">Cell cycle</keyword>
<dbReference type="SUPFAM" id="SSF57716">
    <property type="entry name" value="Glucocorticoid receptor-like (DNA-binding domain)"/>
    <property type="match status" value="1"/>
</dbReference>
<keyword evidence="9" id="KW-0804">Transcription</keyword>
<accession>A0A6J2Y037</accession>
<dbReference type="KEGG" id="soy:115882462"/>
<evidence type="ECO:0000256" key="12">
    <source>
        <dbReference type="PROSITE-ProRule" id="PRU00309"/>
    </source>
</evidence>
<dbReference type="RefSeq" id="XP_030756390.1">
    <property type="nucleotide sequence ID" value="XM_030900530.1"/>
</dbReference>
<evidence type="ECO:0000256" key="1">
    <source>
        <dbReference type="ARBA" id="ARBA00004642"/>
    </source>
</evidence>
<protein>
    <submittedName>
        <fullName evidence="16">Uncharacterized protein LOC115882462 isoform X1</fullName>
    </submittedName>
</protein>
<evidence type="ECO:0000256" key="8">
    <source>
        <dbReference type="ARBA" id="ARBA00023125"/>
    </source>
</evidence>
<gene>
    <name evidence="16" type="primary">LOC115882462</name>
</gene>
<evidence type="ECO:0000259" key="14">
    <source>
        <dbReference type="PROSITE" id="PS50950"/>
    </source>
</evidence>
<name>A0A6J2Y037_SITOR</name>
<keyword evidence="5" id="KW-0862">Zinc</keyword>
<keyword evidence="10" id="KW-0539">Nucleus</keyword>
<proteinExistence type="inferred from homology"/>
<comment type="subcellular location">
    <subcellularLocation>
        <location evidence="1">Nucleus</location>
        <location evidence="1">Nucleoplasm</location>
    </subcellularLocation>
</comment>
<dbReference type="InParanoid" id="A0A6J2Y037"/>
<dbReference type="Pfam" id="PF05485">
    <property type="entry name" value="THAP"/>
    <property type="match status" value="1"/>
</dbReference>
<dbReference type="InterPro" id="IPR026516">
    <property type="entry name" value="THAP1/10"/>
</dbReference>
<dbReference type="SMART" id="SM00980">
    <property type="entry name" value="THAP"/>
    <property type="match status" value="1"/>
</dbReference>
<keyword evidence="4 12" id="KW-0863">Zinc-finger</keyword>